<reference evidence="2 3" key="1">
    <citation type="journal article" date="2015" name="Proc. Natl. Acad. Sci. U.S.A.">
        <title>The resurrection genome of Boea hygrometrica: A blueprint for survival of dehydration.</title>
        <authorList>
            <person name="Xiao L."/>
            <person name="Yang G."/>
            <person name="Zhang L."/>
            <person name="Yang X."/>
            <person name="Zhao S."/>
            <person name="Ji Z."/>
            <person name="Zhou Q."/>
            <person name="Hu M."/>
            <person name="Wang Y."/>
            <person name="Chen M."/>
            <person name="Xu Y."/>
            <person name="Jin H."/>
            <person name="Xiao X."/>
            <person name="Hu G."/>
            <person name="Bao F."/>
            <person name="Hu Y."/>
            <person name="Wan P."/>
            <person name="Li L."/>
            <person name="Deng X."/>
            <person name="Kuang T."/>
            <person name="Xiang C."/>
            <person name="Zhu J.K."/>
            <person name="Oliver M.J."/>
            <person name="He Y."/>
        </authorList>
    </citation>
    <scope>NUCLEOTIDE SEQUENCE [LARGE SCALE GENOMIC DNA]</scope>
    <source>
        <strain evidence="3">cv. XS01</strain>
    </source>
</reference>
<proteinExistence type="predicted"/>
<evidence type="ECO:0008006" key="4">
    <source>
        <dbReference type="Google" id="ProtNLM"/>
    </source>
</evidence>
<evidence type="ECO:0000256" key="1">
    <source>
        <dbReference type="SAM" id="MobiDB-lite"/>
    </source>
</evidence>
<keyword evidence="3" id="KW-1185">Reference proteome</keyword>
<accession>A0A2Z7B6L4</accession>
<protein>
    <recommendedName>
        <fullName evidence="4">Mucin-2-like</fullName>
    </recommendedName>
</protein>
<feature type="region of interest" description="Disordered" evidence="1">
    <location>
        <begin position="194"/>
        <end position="256"/>
    </location>
</feature>
<dbReference type="AlphaFoldDB" id="A0A2Z7B6L4"/>
<name>A0A2Z7B6L4_9LAMI</name>
<evidence type="ECO:0000313" key="2">
    <source>
        <dbReference type="EMBL" id="KZV27162.1"/>
    </source>
</evidence>
<feature type="region of interest" description="Disordered" evidence="1">
    <location>
        <begin position="460"/>
        <end position="479"/>
    </location>
</feature>
<dbReference type="EMBL" id="KV010657">
    <property type="protein sequence ID" value="KZV27162.1"/>
    <property type="molecule type" value="Genomic_DNA"/>
</dbReference>
<feature type="compositionally biased region" description="Basic and acidic residues" evidence="1">
    <location>
        <begin position="231"/>
        <end position="240"/>
    </location>
</feature>
<feature type="compositionally biased region" description="Polar residues" evidence="1">
    <location>
        <begin position="210"/>
        <end position="230"/>
    </location>
</feature>
<evidence type="ECO:0000313" key="3">
    <source>
        <dbReference type="Proteomes" id="UP000250235"/>
    </source>
</evidence>
<gene>
    <name evidence="2" type="ORF">F511_21669</name>
</gene>
<sequence length="479" mass="53950">MASSHFINTLQVDFASILAVEHTGMIRMFKSLEYTGLRGFLEGTTSVFETAVTEFFVNARVIAGTIISTVCNRKMVVTEDIFSATFKLPIEGMTSLVDIPKETIVEMRRRFSATAVPFKAPSKKMEMQFEYRLLHDTVAKSLCAKNPKKQSQGYIVPVSILMETLVKADLGAFIKLHPQKVLTSKSVQSYIKKNQDIAPEGETSKRTKDTASNTEGSETQPTQPSVTESLTAKEKGVDKPTKRKATGEGTQRAMAGLPIVDEEVSFLESASSQPQLLSLEFYSLADQDQTTAQTRSHQIDQPENENTAMITLEHQAQENEPPDPYTLQFVDTTAQTLTVLSNRVSSLDLTCARIHDDTNLTWHHTTLLHEQIKNDVDGLDIKIDLVDEQALVKSQLAAMVESIKEFGADKKSDPEEKLSHFIEGLKPMFKMNVRLSVPRTYREAVDRALQIERDWKDLDEERQQKRQAFQQKDQRPFKK</sequence>
<dbReference type="Proteomes" id="UP000250235">
    <property type="component" value="Unassembled WGS sequence"/>
</dbReference>
<organism evidence="2 3">
    <name type="scientific">Dorcoceras hygrometricum</name>
    <dbReference type="NCBI Taxonomy" id="472368"/>
    <lineage>
        <taxon>Eukaryota</taxon>
        <taxon>Viridiplantae</taxon>
        <taxon>Streptophyta</taxon>
        <taxon>Embryophyta</taxon>
        <taxon>Tracheophyta</taxon>
        <taxon>Spermatophyta</taxon>
        <taxon>Magnoliopsida</taxon>
        <taxon>eudicotyledons</taxon>
        <taxon>Gunneridae</taxon>
        <taxon>Pentapetalae</taxon>
        <taxon>asterids</taxon>
        <taxon>lamiids</taxon>
        <taxon>Lamiales</taxon>
        <taxon>Gesneriaceae</taxon>
        <taxon>Didymocarpoideae</taxon>
        <taxon>Trichosporeae</taxon>
        <taxon>Loxocarpinae</taxon>
        <taxon>Dorcoceras</taxon>
    </lineage>
</organism>